<evidence type="ECO:0000256" key="5">
    <source>
        <dbReference type="ARBA" id="ARBA00024934"/>
    </source>
</evidence>
<dbReference type="GO" id="GO:0071973">
    <property type="term" value="P:bacterial-type flagellum-dependent cell motility"/>
    <property type="evidence" value="ECO:0007669"/>
    <property type="project" value="InterPro"/>
</dbReference>
<keyword evidence="8" id="KW-0969">Cilium</keyword>
<keyword evidence="4 6" id="KW-0975">Bacterial flagellum</keyword>
<evidence type="ECO:0000256" key="3">
    <source>
        <dbReference type="ARBA" id="ARBA00014376"/>
    </source>
</evidence>
<evidence type="ECO:0000256" key="4">
    <source>
        <dbReference type="ARBA" id="ARBA00023143"/>
    </source>
</evidence>
<dbReference type="NCBIfam" id="TIGR01396">
    <property type="entry name" value="FlgB"/>
    <property type="match status" value="1"/>
</dbReference>
<comment type="similarity">
    <text evidence="2 6">Belongs to the flagella basal body rod proteins family.</text>
</comment>
<sequence length="119" mass="12832">MLEDVTSSAVRIALKGLAQRQRVIADNIANIETPGFLAGRVQFEDALRTAVKGGSPAKAVGTVEPSVARSLEPTRENGNNVNLDHETLSHMDTVLRYQTMLKALDSKYGQLRSVIRGGA</sequence>
<comment type="function">
    <text evidence="5 6">Structural component of flagellum, the bacterial motility apparatus. Part of the rod structure of flagellar basal body.</text>
</comment>
<dbReference type="RefSeq" id="WP_203895453.1">
    <property type="nucleotide sequence ID" value="NZ_BOOH01000067.1"/>
</dbReference>
<organism evidence="8 9">
    <name type="scientific">Planobispora longispora</name>
    <dbReference type="NCBI Taxonomy" id="28887"/>
    <lineage>
        <taxon>Bacteria</taxon>
        <taxon>Bacillati</taxon>
        <taxon>Actinomycetota</taxon>
        <taxon>Actinomycetes</taxon>
        <taxon>Streptosporangiales</taxon>
        <taxon>Streptosporangiaceae</taxon>
        <taxon>Planobispora</taxon>
    </lineage>
</organism>
<dbReference type="InterPro" id="IPR019776">
    <property type="entry name" value="Flagellar_basal_body_rod_CS"/>
</dbReference>
<dbReference type="Proteomes" id="UP000616724">
    <property type="component" value="Unassembled WGS sequence"/>
</dbReference>
<evidence type="ECO:0000256" key="6">
    <source>
        <dbReference type="PIRNR" id="PIRNR002889"/>
    </source>
</evidence>
<reference evidence="8 9" key="1">
    <citation type="submission" date="2021-01" db="EMBL/GenBank/DDBJ databases">
        <title>Whole genome shotgun sequence of Planobispora longispora NBRC 13918.</title>
        <authorList>
            <person name="Komaki H."/>
            <person name="Tamura T."/>
        </authorList>
    </citation>
    <scope>NUCLEOTIDE SEQUENCE [LARGE SCALE GENOMIC DNA]</scope>
    <source>
        <strain evidence="8 9">NBRC 13918</strain>
    </source>
</reference>
<name>A0A8J3RVT9_9ACTN</name>
<keyword evidence="9" id="KW-1185">Reference proteome</keyword>
<comment type="caution">
    <text evidence="8">The sequence shown here is derived from an EMBL/GenBank/DDBJ whole genome shotgun (WGS) entry which is preliminary data.</text>
</comment>
<evidence type="ECO:0000313" key="9">
    <source>
        <dbReference type="Proteomes" id="UP000616724"/>
    </source>
</evidence>
<evidence type="ECO:0000256" key="1">
    <source>
        <dbReference type="ARBA" id="ARBA00004117"/>
    </source>
</evidence>
<evidence type="ECO:0000313" key="8">
    <source>
        <dbReference type="EMBL" id="GIH81051.1"/>
    </source>
</evidence>
<dbReference type="InterPro" id="IPR006300">
    <property type="entry name" value="FlgB"/>
</dbReference>
<proteinExistence type="inferred from homology"/>
<evidence type="ECO:0000259" key="7">
    <source>
        <dbReference type="Pfam" id="PF00460"/>
    </source>
</evidence>
<dbReference type="InterPro" id="IPR001444">
    <property type="entry name" value="Flag_bb_rod_N"/>
</dbReference>
<dbReference type="PIRSF" id="PIRSF002889">
    <property type="entry name" value="Rod_FlgB"/>
    <property type="match status" value="1"/>
</dbReference>
<dbReference type="Pfam" id="PF00460">
    <property type="entry name" value="Flg_bb_rod"/>
    <property type="match status" value="1"/>
</dbReference>
<accession>A0A8J3RVT9</accession>
<dbReference type="AlphaFoldDB" id="A0A8J3RVT9"/>
<keyword evidence="8" id="KW-0966">Cell projection</keyword>
<keyword evidence="8" id="KW-0282">Flagellum</keyword>
<protein>
    <recommendedName>
        <fullName evidence="3 6">Flagellar basal body rod protein FlgB</fullName>
    </recommendedName>
</protein>
<evidence type="ECO:0000256" key="2">
    <source>
        <dbReference type="ARBA" id="ARBA00009677"/>
    </source>
</evidence>
<dbReference type="PROSITE" id="PS00588">
    <property type="entry name" value="FLAGELLA_BB_ROD"/>
    <property type="match status" value="1"/>
</dbReference>
<feature type="domain" description="Flagellar basal body rod protein N-terminal" evidence="7">
    <location>
        <begin position="13"/>
        <end position="36"/>
    </location>
</feature>
<dbReference type="GO" id="GO:0030694">
    <property type="term" value="C:bacterial-type flagellum basal body, rod"/>
    <property type="evidence" value="ECO:0007669"/>
    <property type="project" value="InterPro"/>
</dbReference>
<comment type="subunit">
    <text evidence="6">The basal body constitutes a major portion of the flagellar organelle and consists of a number of rings mounted on a central rod.</text>
</comment>
<comment type="subcellular location">
    <subcellularLocation>
        <location evidence="1 6">Bacterial flagellum basal body</location>
    </subcellularLocation>
</comment>
<gene>
    <name evidence="8" type="primary">flgB</name>
    <name evidence="8" type="ORF">Plo01_74800</name>
</gene>
<dbReference type="EMBL" id="BOOH01000067">
    <property type="protein sequence ID" value="GIH81051.1"/>
    <property type="molecule type" value="Genomic_DNA"/>
</dbReference>